<accession>A0A1W1E3Q5</accession>
<dbReference type="EMBL" id="FPIA01000055">
    <property type="protein sequence ID" value="SFV88498.1"/>
    <property type="molecule type" value="Genomic_DNA"/>
</dbReference>
<evidence type="ECO:0000313" key="1">
    <source>
        <dbReference type="EMBL" id="SFV88498.1"/>
    </source>
</evidence>
<gene>
    <name evidence="1" type="ORF">MNB_SUP05-SYMBIONT-7-375</name>
</gene>
<reference evidence="1" key="1">
    <citation type="submission" date="2016-10" db="EMBL/GenBank/DDBJ databases">
        <authorList>
            <person name="de Groot N.N."/>
        </authorList>
    </citation>
    <scope>NUCLEOTIDE SEQUENCE</scope>
</reference>
<organism evidence="1">
    <name type="scientific">hydrothermal vent metagenome</name>
    <dbReference type="NCBI Taxonomy" id="652676"/>
    <lineage>
        <taxon>unclassified sequences</taxon>
        <taxon>metagenomes</taxon>
        <taxon>ecological metagenomes</taxon>
    </lineage>
</organism>
<name>A0A1W1E3Q5_9ZZZZ</name>
<protein>
    <submittedName>
        <fullName evidence="1">Uncharacterized protein</fullName>
    </submittedName>
</protein>
<sequence length="85" mass="9356">MHKDTLFTHQINKNVTLNPKIEIAKTVLSFALSVFAKNIIPFIKTNDTKNERIIVCFRGLKGNVVLCTEHLMLCGEGGEGEGVGV</sequence>
<dbReference type="AlphaFoldDB" id="A0A1W1E3Q5"/>
<proteinExistence type="predicted"/>